<name>A0A0A8ZIK5_ARUDO</name>
<sequence>MTSSCVFVLSLSPCVLSL</sequence>
<reference evidence="1" key="1">
    <citation type="submission" date="2014-09" db="EMBL/GenBank/DDBJ databases">
        <authorList>
            <person name="Magalhaes I.L.F."/>
            <person name="Oliveira U."/>
            <person name="Santos F.R."/>
            <person name="Vidigal T.H.D.A."/>
            <person name="Brescovit A.D."/>
            <person name="Santos A.J."/>
        </authorList>
    </citation>
    <scope>NUCLEOTIDE SEQUENCE</scope>
    <source>
        <tissue evidence="1">Shoot tissue taken approximately 20 cm above the soil surface</tissue>
    </source>
</reference>
<dbReference type="EMBL" id="GBRH01260367">
    <property type="protein sequence ID" value="JAD37528.1"/>
    <property type="molecule type" value="Transcribed_RNA"/>
</dbReference>
<dbReference type="AlphaFoldDB" id="A0A0A8ZIK5"/>
<evidence type="ECO:0000313" key="1">
    <source>
        <dbReference type="EMBL" id="JAD37528.1"/>
    </source>
</evidence>
<protein>
    <submittedName>
        <fullName evidence="1">Uncharacterized protein</fullName>
    </submittedName>
</protein>
<reference evidence="1" key="2">
    <citation type="journal article" date="2015" name="Data Brief">
        <title>Shoot transcriptome of the giant reed, Arundo donax.</title>
        <authorList>
            <person name="Barrero R.A."/>
            <person name="Guerrero F.D."/>
            <person name="Moolhuijzen P."/>
            <person name="Goolsby J.A."/>
            <person name="Tidwell J."/>
            <person name="Bellgard S.E."/>
            <person name="Bellgard M.I."/>
        </authorList>
    </citation>
    <scope>NUCLEOTIDE SEQUENCE</scope>
    <source>
        <tissue evidence="1">Shoot tissue taken approximately 20 cm above the soil surface</tissue>
    </source>
</reference>
<organism evidence="1">
    <name type="scientific">Arundo donax</name>
    <name type="common">Giant reed</name>
    <name type="synonym">Donax arundinaceus</name>
    <dbReference type="NCBI Taxonomy" id="35708"/>
    <lineage>
        <taxon>Eukaryota</taxon>
        <taxon>Viridiplantae</taxon>
        <taxon>Streptophyta</taxon>
        <taxon>Embryophyta</taxon>
        <taxon>Tracheophyta</taxon>
        <taxon>Spermatophyta</taxon>
        <taxon>Magnoliopsida</taxon>
        <taxon>Liliopsida</taxon>
        <taxon>Poales</taxon>
        <taxon>Poaceae</taxon>
        <taxon>PACMAD clade</taxon>
        <taxon>Arundinoideae</taxon>
        <taxon>Arundineae</taxon>
        <taxon>Arundo</taxon>
    </lineage>
</organism>
<accession>A0A0A8ZIK5</accession>
<proteinExistence type="predicted"/>